<dbReference type="AlphaFoldDB" id="A0A3P3XQ48"/>
<reference evidence="5" key="1">
    <citation type="submission" date="2017-02" db="EMBL/GenBank/DDBJ databases">
        <authorList>
            <person name="Regsiter A."/>
            <person name="William W."/>
        </authorList>
    </citation>
    <scope>NUCLEOTIDE SEQUENCE</scope>
    <source>
        <strain evidence="5">BdmA 4</strain>
    </source>
</reference>
<dbReference type="InterPro" id="IPR001375">
    <property type="entry name" value="Peptidase_S9_cat"/>
</dbReference>
<dbReference type="GO" id="GO:0006508">
    <property type="term" value="P:proteolysis"/>
    <property type="evidence" value="ECO:0007669"/>
    <property type="project" value="UniProtKB-KW"/>
</dbReference>
<keyword evidence="2" id="KW-0645">Protease</keyword>
<comment type="similarity">
    <text evidence="1">Belongs to the peptidase S9C family.</text>
</comment>
<accession>A0A3P3XQ48</accession>
<dbReference type="Gene3D" id="3.40.50.1820">
    <property type="entry name" value="alpha/beta hydrolase"/>
    <property type="match status" value="1"/>
</dbReference>
<dbReference type="SUPFAM" id="SSF82171">
    <property type="entry name" value="DPP6 N-terminal domain-like"/>
    <property type="match status" value="1"/>
</dbReference>
<dbReference type="FunFam" id="3.40.50.1820:FF:000028">
    <property type="entry name" value="S9 family peptidase"/>
    <property type="match status" value="1"/>
</dbReference>
<name>A0A3P3XQ48_9SPIR</name>
<dbReference type="GO" id="GO:0004252">
    <property type="term" value="F:serine-type endopeptidase activity"/>
    <property type="evidence" value="ECO:0007669"/>
    <property type="project" value="TreeGrafter"/>
</dbReference>
<dbReference type="PANTHER" id="PTHR42776:SF27">
    <property type="entry name" value="DIPEPTIDYL PEPTIDASE FAMILY MEMBER 6"/>
    <property type="match status" value="1"/>
</dbReference>
<keyword evidence="3" id="KW-0378">Hydrolase</keyword>
<dbReference type="PANTHER" id="PTHR42776">
    <property type="entry name" value="SERINE PEPTIDASE S9 FAMILY MEMBER"/>
    <property type="match status" value="1"/>
</dbReference>
<sequence>MKPIAIDHFCNYLFPSSLKSNENGRIAFIGKRASLEDNKYLSDLYLLENGKPVKLTASGGIQAFYWLGDSLVFPDIRKEKDKAYTEKKLPLSVLQRLSPGPGEAQEFVRFAMTLTDMAFVSENEFFFTAVYDPRIERLPADDEEKATKTLKEENEYIVFDEIPFWRNGEGVTNKKRNRLYHYSGGTTEAVTDPFTDVLKFSLIPDSGRVIFISTRFTDKMDTSNELFLHEKDGSLKNISFEPSGFDHQNFISAGADTIVLQGTDRKEYGLNQNGDFFLYNYVTGEKTVIDDSHNHNGYNSVGSDVKMGGGQGPEWQIDKTGIVYFTETIDDSSHIMSIDPGTRKLSRITAENGLVQEFILSGGPDTNEGSGDSFIAIAMRGNDGPELYRIEKNGRETRLTTMNAGAIEGYAVSTPESFTFRNEAGDEIRGWIIKPSGFDPVAQYPVILDIHGGPKTVYGSVFFHEMQYWASCGYAVIFCNPTGSDGKGAKFADIRGKYGTVDYNDIMTFVDKCLERNPWMDADRLGVTGGSYGGFMTNWVIGHTQRFKAAAAQRSISNWLSLSNTTDIGYYFSQDQIGEDLWSGTDKLWWHSPLKYADRVRTPTLFIHSDEDYRCWMAEGLQMYSALKYHGVDARMCLFRGENHELSRSGLPKHRIRRLDEIMKWFDKYLKCT</sequence>
<evidence type="ECO:0000313" key="5">
    <source>
        <dbReference type="EMBL" id="SLM18411.1"/>
    </source>
</evidence>
<dbReference type="SUPFAM" id="SSF53474">
    <property type="entry name" value="alpha/beta-Hydrolases"/>
    <property type="match status" value="1"/>
</dbReference>
<evidence type="ECO:0000256" key="2">
    <source>
        <dbReference type="ARBA" id="ARBA00022670"/>
    </source>
</evidence>
<dbReference type="InterPro" id="IPR029058">
    <property type="entry name" value="AB_hydrolase_fold"/>
</dbReference>
<evidence type="ECO:0000256" key="1">
    <source>
        <dbReference type="ARBA" id="ARBA00010040"/>
    </source>
</evidence>
<dbReference type="Pfam" id="PF00326">
    <property type="entry name" value="Peptidase_S9"/>
    <property type="match status" value="1"/>
</dbReference>
<dbReference type="EMBL" id="FWDO01000004">
    <property type="protein sequence ID" value="SLM18411.1"/>
    <property type="molecule type" value="Genomic_DNA"/>
</dbReference>
<gene>
    <name evidence="5" type="ORF">SPIRO4BDMA_40983</name>
</gene>
<organism evidence="5">
    <name type="scientific">uncultured spirochete</name>
    <dbReference type="NCBI Taxonomy" id="156406"/>
    <lineage>
        <taxon>Bacteria</taxon>
        <taxon>Pseudomonadati</taxon>
        <taxon>Spirochaetota</taxon>
        <taxon>Spirochaetia</taxon>
        <taxon>Spirochaetales</taxon>
        <taxon>environmental samples</taxon>
    </lineage>
</organism>
<proteinExistence type="inferred from homology"/>
<evidence type="ECO:0000256" key="3">
    <source>
        <dbReference type="ARBA" id="ARBA00022801"/>
    </source>
</evidence>
<protein>
    <submittedName>
        <fullName evidence="5">Peptidase S9 prolyl oligopeptidase active site domain protein</fullName>
    </submittedName>
</protein>
<feature type="domain" description="Peptidase S9 prolyl oligopeptidase catalytic" evidence="4">
    <location>
        <begin position="462"/>
        <end position="671"/>
    </location>
</feature>
<evidence type="ECO:0000259" key="4">
    <source>
        <dbReference type="Pfam" id="PF00326"/>
    </source>
</evidence>